<dbReference type="InterPro" id="IPR000182">
    <property type="entry name" value="GNAT_dom"/>
</dbReference>
<evidence type="ECO:0000313" key="3">
    <source>
        <dbReference type="Proteomes" id="UP000647491"/>
    </source>
</evidence>
<dbReference type="PANTHER" id="PTHR37817:SF1">
    <property type="entry name" value="N-ACETYLTRANSFERASE EIS"/>
    <property type="match status" value="1"/>
</dbReference>
<dbReference type="PROSITE" id="PS51186">
    <property type="entry name" value="GNAT"/>
    <property type="match status" value="1"/>
</dbReference>
<dbReference type="Pfam" id="PF13527">
    <property type="entry name" value="Acetyltransf_9"/>
    <property type="match status" value="1"/>
</dbReference>
<dbReference type="EMBL" id="JACRTJ010000001">
    <property type="protein sequence ID" value="MBC8597640.1"/>
    <property type="molecule type" value="Genomic_DNA"/>
</dbReference>
<keyword evidence="3" id="KW-1185">Reference proteome</keyword>
<evidence type="ECO:0000259" key="1">
    <source>
        <dbReference type="PROSITE" id="PS51186"/>
    </source>
</evidence>
<protein>
    <submittedName>
        <fullName evidence="2">GNAT family N-acetyltransferase</fullName>
    </submittedName>
</protein>
<comment type="caution">
    <text evidence="2">The sequence shown here is derived from an EMBL/GenBank/DDBJ whole genome shotgun (WGS) entry which is preliminary data.</text>
</comment>
<accession>A0ABR7NNF3</accession>
<dbReference type="SUPFAM" id="SSF55718">
    <property type="entry name" value="SCP-like"/>
    <property type="match status" value="1"/>
</dbReference>
<dbReference type="Proteomes" id="UP000647491">
    <property type="component" value="Unassembled WGS sequence"/>
</dbReference>
<dbReference type="Gene3D" id="3.30.1050.10">
    <property type="entry name" value="SCP2 sterol-binding domain"/>
    <property type="match status" value="1"/>
</dbReference>
<dbReference type="InterPro" id="IPR016181">
    <property type="entry name" value="Acyl_CoA_acyltransferase"/>
</dbReference>
<dbReference type="InterPro" id="IPR036527">
    <property type="entry name" value="SCP2_sterol-bd_dom_sf"/>
</dbReference>
<name>A0ABR7NNF3_9FIRM</name>
<evidence type="ECO:0000313" key="2">
    <source>
        <dbReference type="EMBL" id="MBC8597640.1"/>
    </source>
</evidence>
<sequence length="341" mass="40264">MIRYLEAEEKGRTRALWNEAFPEDSVSFGDYYYKEKTKDNRILVCEEEGRIVAMLQRNPYAVSMRGDVRTCDYIVGVATAVSERHKGHMRSLLLTMLRDMQEERMPFAFLMPARESLYYPYDFRFVFDQPRWVLGYNKDLRRTPLEGSALYKELADWQNAWLKRQYEVFAVRDPAYLERMEKELKSENGFVNLIYEDDWFIGMESEWGLKERELRYLYTGERYRTLAGTKPAIMARIVCMPEFVKNIRLSEACPEDEVTVEIGIHDLFIPQNQGAWIWKLNKSGSEIIQESRFIAKGKLEVFTIAELTQWLFGYALPEQVENVPYGQYIEPFHGVFLDEVV</sequence>
<dbReference type="PANTHER" id="PTHR37817">
    <property type="entry name" value="N-ACETYLTRANSFERASE EIS"/>
    <property type="match status" value="1"/>
</dbReference>
<dbReference type="SUPFAM" id="SSF55729">
    <property type="entry name" value="Acyl-CoA N-acyltransferases (Nat)"/>
    <property type="match status" value="1"/>
</dbReference>
<organism evidence="2 3">
    <name type="scientific">Enterocloster hominis</name>
    <name type="common">ex Liu et al. 2021</name>
    <dbReference type="NCBI Taxonomy" id="2763663"/>
    <lineage>
        <taxon>Bacteria</taxon>
        <taxon>Bacillati</taxon>
        <taxon>Bacillota</taxon>
        <taxon>Clostridia</taxon>
        <taxon>Lachnospirales</taxon>
        <taxon>Lachnospiraceae</taxon>
        <taxon>Enterocloster</taxon>
    </lineage>
</organism>
<proteinExistence type="predicted"/>
<reference evidence="2 3" key="1">
    <citation type="submission" date="2020-08" db="EMBL/GenBank/DDBJ databases">
        <title>Genome public.</title>
        <authorList>
            <person name="Liu C."/>
            <person name="Sun Q."/>
        </authorList>
    </citation>
    <scope>NUCLEOTIDE SEQUENCE [LARGE SCALE GENOMIC DNA]</scope>
    <source>
        <strain evidence="2 3">BX10</strain>
    </source>
</reference>
<feature type="domain" description="N-acetyltransferase" evidence="1">
    <location>
        <begin position="1"/>
        <end position="157"/>
    </location>
</feature>
<dbReference type="InterPro" id="IPR051554">
    <property type="entry name" value="Acetyltransferase_Eis"/>
</dbReference>
<gene>
    <name evidence="2" type="ORF">H8708_00055</name>
</gene>
<dbReference type="Gene3D" id="3.40.630.30">
    <property type="match status" value="1"/>
</dbReference>
<dbReference type="RefSeq" id="WP_262426576.1">
    <property type="nucleotide sequence ID" value="NZ_JACRTJ010000001.1"/>
</dbReference>